<evidence type="ECO:0000313" key="2">
    <source>
        <dbReference type="EMBL" id="PPU64340.1"/>
    </source>
</evidence>
<protein>
    <submittedName>
        <fullName evidence="1">Type VI secretion system-associated protein TagF</fullName>
    </submittedName>
    <submittedName>
        <fullName evidence="2">Type VI secretion-associated protein</fullName>
    </submittedName>
</protein>
<dbReference type="AlphaFoldDB" id="A0A2S7CS61"/>
<dbReference type="InterPro" id="IPR017748">
    <property type="entry name" value="TagF"/>
</dbReference>
<dbReference type="OrthoDB" id="9801841at2"/>
<sequence length="191" mass="20149">MSMPATEQVGFYGKLPGVGDFVQRRLPPGFVQPWDAHFAACLEAVRQPLGERWPAAYRGSGVRAFALGPGVCGPQAWAGVFGPGEDRVGRCFPLVLAMPRAHACLPAPAWFGALAACLGRALRARTDAAGFDTAVGALVVPASPSTAPAPPHGQSLWWRPGGTAHALSGLPAAERYLQWLLAEQDITEVTR</sequence>
<dbReference type="RefSeq" id="WP_104540667.1">
    <property type="nucleotide sequence ID" value="NZ_JBJGBS010000038.1"/>
</dbReference>
<dbReference type="Proteomes" id="UP001637990">
    <property type="component" value="Unassembled WGS sequence"/>
</dbReference>
<name>A0A2S7CS61_9XANT</name>
<dbReference type="NCBIfam" id="TIGR03373">
    <property type="entry name" value="VI_minor_4"/>
    <property type="match status" value="1"/>
</dbReference>
<dbReference type="Pfam" id="PF09867">
    <property type="entry name" value="TagF_N"/>
    <property type="match status" value="1"/>
</dbReference>
<organism evidence="2 3">
    <name type="scientific">Xanthomonas codiaei</name>
    <dbReference type="NCBI Taxonomy" id="56463"/>
    <lineage>
        <taxon>Bacteria</taxon>
        <taxon>Pseudomonadati</taxon>
        <taxon>Pseudomonadota</taxon>
        <taxon>Gammaproteobacteria</taxon>
        <taxon>Lysobacterales</taxon>
        <taxon>Lysobacteraceae</taxon>
        <taxon>Xanthomonas</taxon>
    </lineage>
</organism>
<gene>
    <name evidence="1" type="primary">tagF</name>
    <name evidence="1" type="ORF">ACI6Q5_10385</name>
    <name evidence="2" type="ORF">XcodCFBP4690_09225</name>
</gene>
<evidence type="ECO:0000313" key="1">
    <source>
        <dbReference type="EMBL" id="MFO3705378.1"/>
    </source>
</evidence>
<dbReference type="EMBL" id="JBJGBS010000038">
    <property type="protein sequence ID" value="MFO3705378.1"/>
    <property type="molecule type" value="Genomic_DNA"/>
</dbReference>
<evidence type="ECO:0000313" key="3">
    <source>
        <dbReference type="Proteomes" id="UP000237872"/>
    </source>
</evidence>
<dbReference type="InterPro" id="IPR038225">
    <property type="entry name" value="TagF_sf"/>
</dbReference>
<reference evidence="1 4" key="2">
    <citation type="submission" date="2024-11" db="EMBL/GenBank/DDBJ databases">
        <title>Genome sequencing of Xanthomonas codiaei.</title>
        <authorList>
            <person name="Studholme D.J."/>
        </authorList>
    </citation>
    <scope>NUCLEOTIDE SEQUENCE [LARGE SCALE GENOMIC DNA]</scope>
    <source>
        <strain evidence="1 4">NCPPB 4350</strain>
    </source>
</reference>
<comment type="caution">
    <text evidence="2">The sequence shown here is derived from an EMBL/GenBank/DDBJ whole genome shotgun (WGS) entry which is preliminary data.</text>
</comment>
<dbReference type="Proteomes" id="UP000237872">
    <property type="component" value="Unassembled WGS sequence"/>
</dbReference>
<proteinExistence type="predicted"/>
<dbReference type="PIRSF" id="PIRSF029287">
    <property type="entry name" value="UCP029287"/>
    <property type="match status" value="1"/>
</dbReference>
<accession>A0A2S7CS61</accession>
<dbReference type="EMBL" id="MDEC01000010">
    <property type="protein sequence ID" value="PPU64340.1"/>
    <property type="molecule type" value="Genomic_DNA"/>
</dbReference>
<evidence type="ECO:0000313" key="4">
    <source>
        <dbReference type="Proteomes" id="UP001637990"/>
    </source>
</evidence>
<reference evidence="2 3" key="1">
    <citation type="submission" date="2016-08" db="EMBL/GenBank/DDBJ databases">
        <authorList>
            <person name="Seilhamer J.J."/>
        </authorList>
    </citation>
    <scope>NUCLEOTIDE SEQUENCE [LARGE SCALE GENOMIC DNA]</scope>
    <source>
        <strain evidence="2 3">CFBP4690</strain>
    </source>
</reference>
<dbReference type="Gene3D" id="3.40.1730.10">
    <property type="entry name" value="pa0076 domain"/>
    <property type="match status" value="1"/>
</dbReference>
<keyword evidence="4" id="KW-1185">Reference proteome</keyword>